<dbReference type="Proteomes" id="UP001153555">
    <property type="component" value="Unassembled WGS sequence"/>
</dbReference>
<dbReference type="OrthoDB" id="1421472at2759"/>
<keyword evidence="3" id="KW-1185">Reference proteome</keyword>
<proteinExistence type="predicted"/>
<feature type="region of interest" description="Disordered" evidence="1">
    <location>
        <begin position="113"/>
        <end position="134"/>
    </location>
</feature>
<sequence>MTNNPVQHSRTKHSDIRHYFIRDHEQKGDICIESVGTDDQLADIFTKPLDEKRKKRRREKKLKEASGRHRTEHRIIVLSGGALSGGSLLSGVSSGFGTERDGARTNARRVHRTCPVTRPPCPVPNPNVARERQSEREHRTFVRWLDFFCPVRRWTEPLAREKKAPDICPVQGWFVRCNGNG</sequence>
<dbReference type="AlphaFoldDB" id="A0A9N7NG69"/>
<comment type="caution">
    <text evidence="2">The sequence shown here is derived from an EMBL/GenBank/DDBJ whole genome shotgun (WGS) entry which is preliminary data.</text>
</comment>
<evidence type="ECO:0000313" key="2">
    <source>
        <dbReference type="EMBL" id="CAA0830027.1"/>
    </source>
</evidence>
<dbReference type="EMBL" id="CACSLK010027802">
    <property type="protein sequence ID" value="CAA0830027.1"/>
    <property type="molecule type" value="Genomic_DNA"/>
</dbReference>
<evidence type="ECO:0000256" key="1">
    <source>
        <dbReference type="SAM" id="MobiDB-lite"/>
    </source>
</evidence>
<accession>A0A9N7NG69</accession>
<gene>
    <name evidence="2" type="ORF">SHERM_25503</name>
</gene>
<evidence type="ECO:0000313" key="3">
    <source>
        <dbReference type="Proteomes" id="UP001153555"/>
    </source>
</evidence>
<dbReference type="CDD" id="cd09272">
    <property type="entry name" value="RNase_HI_RT_Ty1"/>
    <property type="match status" value="1"/>
</dbReference>
<organism evidence="2 3">
    <name type="scientific">Striga hermonthica</name>
    <name type="common">Purple witchweed</name>
    <name type="synonym">Buchnera hermonthica</name>
    <dbReference type="NCBI Taxonomy" id="68872"/>
    <lineage>
        <taxon>Eukaryota</taxon>
        <taxon>Viridiplantae</taxon>
        <taxon>Streptophyta</taxon>
        <taxon>Embryophyta</taxon>
        <taxon>Tracheophyta</taxon>
        <taxon>Spermatophyta</taxon>
        <taxon>Magnoliopsida</taxon>
        <taxon>eudicotyledons</taxon>
        <taxon>Gunneridae</taxon>
        <taxon>Pentapetalae</taxon>
        <taxon>asterids</taxon>
        <taxon>lamiids</taxon>
        <taxon>Lamiales</taxon>
        <taxon>Orobanchaceae</taxon>
        <taxon>Buchnereae</taxon>
        <taxon>Striga</taxon>
    </lineage>
</organism>
<name>A0A9N7NG69_STRHE</name>
<reference evidence="2" key="1">
    <citation type="submission" date="2019-12" db="EMBL/GenBank/DDBJ databases">
        <authorList>
            <person name="Scholes J."/>
        </authorList>
    </citation>
    <scope>NUCLEOTIDE SEQUENCE</scope>
</reference>
<protein>
    <submittedName>
        <fullName evidence="2">Uncharacterized protein</fullName>
    </submittedName>
</protein>